<keyword evidence="5 7" id="KW-0472">Membrane</keyword>
<evidence type="ECO:0000313" key="9">
    <source>
        <dbReference type="EMBL" id="KAL2919050.1"/>
    </source>
</evidence>
<dbReference type="CDD" id="cd15859">
    <property type="entry name" value="SNARE_SYN8"/>
    <property type="match status" value="1"/>
</dbReference>
<evidence type="ECO:0000256" key="5">
    <source>
        <dbReference type="ARBA" id="ARBA00023136"/>
    </source>
</evidence>
<proteinExistence type="predicted"/>
<keyword evidence="10" id="KW-1185">Reference proteome</keyword>
<dbReference type="PANTHER" id="PTHR12791">
    <property type="entry name" value="GOLGI SNARE BET1-RELATED"/>
    <property type="match status" value="1"/>
</dbReference>
<evidence type="ECO:0000256" key="6">
    <source>
        <dbReference type="SAM" id="MobiDB-lite"/>
    </source>
</evidence>
<dbReference type="Pfam" id="PF05739">
    <property type="entry name" value="SNARE"/>
    <property type="match status" value="1"/>
</dbReference>
<reference evidence="9 10" key="1">
    <citation type="submission" date="2023-09" db="EMBL/GenBank/DDBJ databases">
        <title>Pangenome analysis of Batrachochytrium dendrobatidis and related Chytrids.</title>
        <authorList>
            <person name="Yacoub M.N."/>
            <person name="Stajich J.E."/>
            <person name="James T.Y."/>
        </authorList>
    </citation>
    <scope>NUCLEOTIDE SEQUENCE [LARGE SCALE GENOMIC DNA]</scope>
    <source>
        <strain evidence="9 10">JEL0888</strain>
    </source>
</reference>
<keyword evidence="2" id="KW-0813">Transport</keyword>
<keyword evidence="3 7" id="KW-0812">Transmembrane</keyword>
<dbReference type="InterPro" id="IPR000727">
    <property type="entry name" value="T_SNARE_dom"/>
</dbReference>
<evidence type="ECO:0000259" key="8">
    <source>
        <dbReference type="PROSITE" id="PS50192"/>
    </source>
</evidence>
<feature type="transmembrane region" description="Helical" evidence="7">
    <location>
        <begin position="250"/>
        <end position="267"/>
    </location>
</feature>
<evidence type="ECO:0000256" key="7">
    <source>
        <dbReference type="SAM" id="Phobius"/>
    </source>
</evidence>
<feature type="compositionally biased region" description="Low complexity" evidence="6">
    <location>
        <begin position="97"/>
        <end position="110"/>
    </location>
</feature>
<dbReference type="PROSITE" id="PS50192">
    <property type="entry name" value="T_SNARE"/>
    <property type="match status" value="1"/>
</dbReference>
<organism evidence="9 10">
    <name type="scientific">Polyrhizophydium stewartii</name>
    <dbReference type="NCBI Taxonomy" id="2732419"/>
    <lineage>
        <taxon>Eukaryota</taxon>
        <taxon>Fungi</taxon>
        <taxon>Fungi incertae sedis</taxon>
        <taxon>Chytridiomycota</taxon>
        <taxon>Chytridiomycota incertae sedis</taxon>
        <taxon>Chytridiomycetes</taxon>
        <taxon>Rhizophydiales</taxon>
        <taxon>Rhizophydiales incertae sedis</taxon>
        <taxon>Polyrhizophydium</taxon>
    </lineage>
</organism>
<evidence type="ECO:0000256" key="1">
    <source>
        <dbReference type="ARBA" id="ARBA00004167"/>
    </source>
</evidence>
<evidence type="ECO:0000313" key="10">
    <source>
        <dbReference type="Proteomes" id="UP001527925"/>
    </source>
</evidence>
<feature type="domain" description="T-SNARE coiled-coil homology" evidence="8">
    <location>
        <begin position="175"/>
        <end position="237"/>
    </location>
</feature>
<dbReference type="SUPFAM" id="SSF58038">
    <property type="entry name" value="SNARE fusion complex"/>
    <property type="match status" value="1"/>
</dbReference>
<evidence type="ECO:0000256" key="2">
    <source>
        <dbReference type="ARBA" id="ARBA00022448"/>
    </source>
</evidence>
<comment type="caution">
    <text evidence="9">The sequence shown here is derived from an EMBL/GenBank/DDBJ whole genome shotgun (WGS) entry which is preliminary data.</text>
</comment>
<feature type="region of interest" description="Disordered" evidence="6">
    <location>
        <begin position="96"/>
        <end position="124"/>
    </location>
</feature>
<sequence length="268" mass="29225">MHWESDVARLQTVATDTTELLLERKRAAALRVPLEHIDSRIAANLAHVRQGIAAQEALLSGAETTGALPAAQLRGWEQAILDLSKQADRLAVLSEDATAAPSGRSRAPSAKGSAPVQASGQAAQPKPFVHIHDGAPQDTLDNGELVQLQTRIMERAWAATTVASLRALTAHLVRTCTQAEQDSHLDHLSEAIRRQKELGQLISNELDYHVELLDQTEQAIDSTQRHMQNANRRLGNVTDDQSTDSRSTCTIAILVLILILVIILTRTF</sequence>
<dbReference type="Proteomes" id="UP001527925">
    <property type="component" value="Unassembled WGS sequence"/>
</dbReference>
<evidence type="ECO:0000256" key="3">
    <source>
        <dbReference type="ARBA" id="ARBA00022692"/>
    </source>
</evidence>
<comment type="subcellular location">
    <subcellularLocation>
        <location evidence="1">Membrane</location>
        <topology evidence="1">Single-pass membrane protein</topology>
    </subcellularLocation>
</comment>
<keyword evidence="4 7" id="KW-1133">Transmembrane helix</keyword>
<dbReference type="Gene3D" id="1.20.5.110">
    <property type="match status" value="1"/>
</dbReference>
<name>A0ABR4NHW1_9FUNG</name>
<protein>
    <recommendedName>
        <fullName evidence="8">t-SNARE coiled-coil homology domain-containing protein</fullName>
    </recommendedName>
</protein>
<accession>A0ABR4NHW1</accession>
<dbReference type="EMBL" id="JADGIZ020000004">
    <property type="protein sequence ID" value="KAL2919050.1"/>
    <property type="molecule type" value="Genomic_DNA"/>
</dbReference>
<gene>
    <name evidence="9" type="ORF">HK105_201320</name>
</gene>
<evidence type="ECO:0000256" key="4">
    <source>
        <dbReference type="ARBA" id="ARBA00022989"/>
    </source>
</evidence>